<evidence type="ECO:0000313" key="1">
    <source>
        <dbReference type="EMBL" id="CAH1794079.1"/>
    </source>
</evidence>
<name>A0A8J1Y7F8_OWEFU</name>
<reference evidence="1" key="1">
    <citation type="submission" date="2022-03" db="EMBL/GenBank/DDBJ databases">
        <authorList>
            <person name="Martin C."/>
        </authorList>
    </citation>
    <scope>NUCLEOTIDE SEQUENCE</scope>
</reference>
<protein>
    <submittedName>
        <fullName evidence="1">Uncharacterized protein</fullName>
    </submittedName>
</protein>
<gene>
    <name evidence="1" type="ORF">OFUS_LOCUS18845</name>
</gene>
<accession>A0A8J1Y7F8</accession>
<evidence type="ECO:0000313" key="2">
    <source>
        <dbReference type="Proteomes" id="UP000749559"/>
    </source>
</evidence>
<comment type="caution">
    <text evidence="1">The sequence shown here is derived from an EMBL/GenBank/DDBJ whole genome shotgun (WGS) entry which is preliminary data.</text>
</comment>
<keyword evidence="2" id="KW-1185">Reference proteome</keyword>
<proteinExistence type="predicted"/>
<dbReference type="EMBL" id="CAIIXF020000009">
    <property type="protein sequence ID" value="CAH1794079.1"/>
    <property type="molecule type" value="Genomic_DNA"/>
</dbReference>
<sequence>MSSIDTSLFCLGGGGGLMTGDTFISFEIHHLLALVDGNGVLVKGGPSDSQQPGICFRFEAVSDNNVSSSNVSDIFFFSFFLGMMVEGTSDRGVLDIVFGRGCSGE</sequence>
<dbReference type="Proteomes" id="UP000749559">
    <property type="component" value="Unassembled WGS sequence"/>
</dbReference>
<organism evidence="1 2">
    <name type="scientific">Owenia fusiformis</name>
    <name type="common">Polychaete worm</name>
    <dbReference type="NCBI Taxonomy" id="6347"/>
    <lineage>
        <taxon>Eukaryota</taxon>
        <taxon>Metazoa</taxon>
        <taxon>Spiralia</taxon>
        <taxon>Lophotrochozoa</taxon>
        <taxon>Annelida</taxon>
        <taxon>Polychaeta</taxon>
        <taxon>Sedentaria</taxon>
        <taxon>Canalipalpata</taxon>
        <taxon>Sabellida</taxon>
        <taxon>Oweniida</taxon>
        <taxon>Oweniidae</taxon>
        <taxon>Owenia</taxon>
    </lineage>
</organism>
<dbReference type="AlphaFoldDB" id="A0A8J1Y7F8"/>